<evidence type="ECO:0000259" key="6">
    <source>
        <dbReference type="PROSITE" id="PS50164"/>
    </source>
</evidence>
<dbReference type="SUPFAM" id="SSF64496">
    <property type="entry name" value="DNA-binding domain of intron-encoded endonucleases"/>
    <property type="match status" value="1"/>
</dbReference>
<dbReference type="Pfam" id="PF07460">
    <property type="entry name" value="NUMOD3"/>
    <property type="match status" value="2"/>
</dbReference>
<gene>
    <name evidence="7" type="ORF">CTDIVETGP_0098</name>
</gene>
<evidence type="ECO:0000313" key="7">
    <source>
        <dbReference type="EMBL" id="CDL90028.1"/>
    </source>
</evidence>
<feature type="region of interest" description="Disordered" evidence="5">
    <location>
        <begin position="117"/>
        <end position="136"/>
    </location>
</feature>
<keyword evidence="2" id="KW-0540">Nuclease</keyword>
<comment type="similarity">
    <text evidence="1">To endonucleases of group I introns of fungi and phage.</text>
</comment>
<dbReference type="Gene3D" id="3.40.1440.10">
    <property type="entry name" value="GIY-YIG endonuclease"/>
    <property type="match status" value="1"/>
</dbReference>
<evidence type="ECO:0000256" key="2">
    <source>
        <dbReference type="ARBA" id="ARBA00022722"/>
    </source>
</evidence>
<evidence type="ECO:0000256" key="1">
    <source>
        <dbReference type="ARBA" id="ARBA00010045"/>
    </source>
</evidence>
<reference evidence="7 8" key="1">
    <citation type="journal article" date="2015" name="Genome Announc.">
        <title>Draft Genome Sequence of Clostridium tyrobutyricum Strain DIVETGP, Isolated from Cow's Milk for Grana Padano Production.</title>
        <authorList>
            <person name="Soggiu A."/>
            <person name="Piras C."/>
            <person name="Gaiarsa S."/>
            <person name="Sassera D."/>
            <person name="Roncada P."/>
            <person name="Bendixen E."/>
            <person name="Brasca M."/>
            <person name="Bonizzi L."/>
        </authorList>
    </citation>
    <scope>NUCLEOTIDE SEQUENCE [LARGE SCALE GENOMIC DNA]</scope>
    <source>
        <strain evidence="7 8">DIVETGP</strain>
    </source>
</reference>
<proteinExistence type="predicted"/>
<sequence>MKGIIYVAENTVNGKRYVGQTRRTFELRKKQHKRDIERLDLKLYRAIRKHGWDNFNWAIIVEGIENIDSLNRLEQYWIKELDTFKNGYNSTTGGEGYILSDEAKMKISKAHKGLHWSEETKRKMSDSQRGRKNPNWKKFGMDNPLSKCILQLDRSTKEVLAEFAGAREAERITGINHSNISQACQGNRKVVGGYYWKYKEEEREEREEIAV</sequence>
<dbReference type="SUPFAM" id="SSF82771">
    <property type="entry name" value="GIY-YIG endonuclease"/>
    <property type="match status" value="1"/>
</dbReference>
<dbReference type="InterPro" id="IPR003647">
    <property type="entry name" value="Intron_nuc_1_rpt"/>
</dbReference>
<dbReference type="InterPro" id="IPR035901">
    <property type="entry name" value="GIY-YIG_endonuc_sf"/>
</dbReference>
<accession>W6N1B6</accession>
<feature type="compositionally biased region" description="Basic and acidic residues" evidence="5">
    <location>
        <begin position="117"/>
        <end position="129"/>
    </location>
</feature>
<keyword evidence="3" id="KW-0255">Endonuclease</keyword>
<dbReference type="InterPro" id="IPR036388">
    <property type="entry name" value="WH-like_DNA-bd_sf"/>
</dbReference>
<dbReference type="SMART" id="SM00497">
    <property type="entry name" value="IENR1"/>
    <property type="match status" value="1"/>
</dbReference>
<dbReference type="SMART" id="SM00465">
    <property type="entry name" value="GIYc"/>
    <property type="match status" value="1"/>
</dbReference>
<feature type="domain" description="GIY-YIG" evidence="6">
    <location>
        <begin position="1"/>
        <end position="90"/>
    </location>
</feature>
<evidence type="ECO:0000256" key="4">
    <source>
        <dbReference type="ARBA" id="ARBA00022801"/>
    </source>
</evidence>
<dbReference type="Gene3D" id="1.10.10.10">
    <property type="entry name" value="Winged helix-like DNA-binding domain superfamily/Winged helix DNA-binding domain"/>
    <property type="match status" value="1"/>
</dbReference>
<dbReference type="GO" id="GO:0016787">
    <property type="term" value="F:hydrolase activity"/>
    <property type="evidence" value="ECO:0007669"/>
    <property type="project" value="UniProtKB-KW"/>
</dbReference>
<name>W6N1B6_CLOTY</name>
<protein>
    <recommendedName>
        <fullName evidence="6">GIY-YIG domain-containing protein</fullName>
    </recommendedName>
</protein>
<keyword evidence="8" id="KW-1185">Reference proteome</keyword>
<keyword evidence="4" id="KW-0378">Hydrolase</keyword>
<organism evidence="7 8">
    <name type="scientific">Clostridium tyrobutyricum DIVETGP</name>
    <dbReference type="NCBI Taxonomy" id="1408889"/>
    <lineage>
        <taxon>Bacteria</taxon>
        <taxon>Bacillati</taxon>
        <taxon>Bacillota</taxon>
        <taxon>Clostridia</taxon>
        <taxon>Eubacteriales</taxon>
        <taxon>Clostridiaceae</taxon>
        <taxon>Clostridium</taxon>
    </lineage>
</organism>
<dbReference type="OrthoDB" id="2936836at2"/>
<dbReference type="Pfam" id="PF01541">
    <property type="entry name" value="GIY-YIG"/>
    <property type="match status" value="1"/>
</dbReference>
<dbReference type="NCBIfam" id="TIGR01453">
    <property type="entry name" value="grpIintron_endo"/>
    <property type="match status" value="1"/>
</dbReference>
<dbReference type="InterPro" id="IPR000305">
    <property type="entry name" value="GIY-YIG_endonuc"/>
</dbReference>
<dbReference type="InterPro" id="IPR006350">
    <property type="entry name" value="Intron_endoG1"/>
</dbReference>
<dbReference type="GeneID" id="29419188"/>
<dbReference type="GO" id="GO:0004519">
    <property type="term" value="F:endonuclease activity"/>
    <property type="evidence" value="ECO:0007669"/>
    <property type="project" value="UniProtKB-KW"/>
</dbReference>
<dbReference type="AlphaFoldDB" id="W6N1B6"/>
<dbReference type="GO" id="GO:0003677">
    <property type="term" value="F:DNA binding"/>
    <property type="evidence" value="ECO:0007669"/>
    <property type="project" value="InterPro"/>
</dbReference>
<dbReference type="CDD" id="cd10443">
    <property type="entry name" value="GIY-YIG_HE_Tlr8p_PBC-V_like"/>
    <property type="match status" value="1"/>
</dbReference>
<dbReference type="InterPro" id="IPR003611">
    <property type="entry name" value="NUMOD3"/>
</dbReference>
<dbReference type="RefSeq" id="WP_017895981.1">
    <property type="nucleotide sequence ID" value="NZ_CBXI010000003.1"/>
</dbReference>
<dbReference type="Proteomes" id="UP000019482">
    <property type="component" value="Unassembled WGS sequence"/>
</dbReference>
<dbReference type="PROSITE" id="PS50164">
    <property type="entry name" value="GIY_YIG"/>
    <property type="match status" value="1"/>
</dbReference>
<evidence type="ECO:0000313" key="8">
    <source>
        <dbReference type="Proteomes" id="UP000019482"/>
    </source>
</evidence>
<comment type="caution">
    <text evidence="7">The sequence shown here is derived from an EMBL/GenBank/DDBJ whole genome shotgun (WGS) entry which is preliminary data.</text>
</comment>
<evidence type="ECO:0000256" key="3">
    <source>
        <dbReference type="ARBA" id="ARBA00022759"/>
    </source>
</evidence>
<dbReference type="SMART" id="SM00496">
    <property type="entry name" value="IENR2"/>
    <property type="match status" value="2"/>
</dbReference>
<evidence type="ECO:0000256" key="5">
    <source>
        <dbReference type="SAM" id="MobiDB-lite"/>
    </source>
</evidence>
<dbReference type="EMBL" id="CBXI010000003">
    <property type="protein sequence ID" value="CDL90028.1"/>
    <property type="molecule type" value="Genomic_DNA"/>
</dbReference>